<dbReference type="GO" id="GO:0005829">
    <property type="term" value="C:cytosol"/>
    <property type="evidence" value="ECO:0007669"/>
    <property type="project" value="TreeGrafter"/>
</dbReference>
<dbReference type="eggNOG" id="COG0546">
    <property type="taxonomic scope" value="Bacteria"/>
</dbReference>
<keyword evidence="1" id="KW-0378">Hydrolase</keyword>
<reference evidence="2" key="1">
    <citation type="submission" date="2010-12" db="EMBL/GenBank/DDBJ databases">
        <title>The genome sequence of Filifactor alocis strain ATCC 35896.</title>
        <authorList>
            <consortium name="The Broad Institute Genome Sequencing Platform"/>
            <person name="Ward D."/>
            <person name="Earl A."/>
            <person name="Feldgarden M."/>
            <person name="Young S.K."/>
            <person name="Gargeya S."/>
            <person name="Zeng Q."/>
            <person name="Alvarado L."/>
            <person name="Berlin A."/>
            <person name="Bochicchio J."/>
            <person name="Chapman S.B."/>
            <person name="Chen Z."/>
            <person name="Freedman E."/>
            <person name="Gellesch M."/>
            <person name="Goldberg J."/>
            <person name="Griggs A."/>
            <person name="Gujja S."/>
            <person name="Heilman E."/>
            <person name="Heiman D."/>
            <person name="Howarth C."/>
            <person name="Mehta T."/>
            <person name="Neiman D."/>
            <person name="Pearson M."/>
            <person name="Roberts A."/>
            <person name="Saif S."/>
            <person name="Shea T."/>
            <person name="Shenoy N."/>
            <person name="Sisk P."/>
            <person name="Stolte C."/>
            <person name="Sykes S."/>
            <person name="White J."/>
            <person name="Yandava C."/>
            <person name="Izard J."/>
            <person name="Blanton J.M."/>
            <person name="Baranova O.V."/>
            <person name="Tanner A.C."/>
            <person name="Dewhirst F.E."/>
            <person name="Haas B."/>
            <person name="Nusbaum C."/>
            <person name="Birren B."/>
        </authorList>
    </citation>
    <scope>NUCLEOTIDE SEQUENCE [LARGE SCALE GENOMIC DNA]</scope>
    <source>
        <strain evidence="2">ATCC 35896 / D40 B5</strain>
    </source>
</reference>
<dbReference type="InterPro" id="IPR050155">
    <property type="entry name" value="HAD-like_hydrolase_sf"/>
</dbReference>
<dbReference type="InterPro" id="IPR041492">
    <property type="entry name" value="HAD_2"/>
</dbReference>
<dbReference type="HOGENOM" id="CLU_045011_19_1_9"/>
<dbReference type="Gene3D" id="1.10.150.240">
    <property type="entry name" value="Putative phosphatase, domain 2"/>
    <property type="match status" value="1"/>
</dbReference>
<dbReference type="Gene3D" id="3.40.50.1000">
    <property type="entry name" value="HAD superfamily/HAD-like"/>
    <property type="match status" value="1"/>
</dbReference>
<dbReference type="PANTHER" id="PTHR43434">
    <property type="entry name" value="PHOSPHOGLYCOLATE PHOSPHATASE"/>
    <property type="match status" value="1"/>
</dbReference>
<dbReference type="InterPro" id="IPR023214">
    <property type="entry name" value="HAD_sf"/>
</dbReference>
<name>D6GSP2_FILAD</name>
<accession>D6GSP2</accession>
<proteinExistence type="predicted"/>
<protein>
    <submittedName>
        <fullName evidence="1">HAD hydrolase, family IA, variant 1</fullName>
    </submittedName>
</protein>
<dbReference type="KEGG" id="faa:HMPREF0389_01129"/>
<dbReference type="PATRIC" id="fig|546269.5.peg.81"/>
<dbReference type="NCBIfam" id="TIGR01549">
    <property type="entry name" value="HAD-SF-IA-v1"/>
    <property type="match status" value="1"/>
</dbReference>
<dbReference type="Pfam" id="PF13419">
    <property type="entry name" value="HAD_2"/>
    <property type="match status" value="1"/>
</dbReference>
<dbReference type="EMBL" id="CP002390">
    <property type="protein sequence ID" value="EFE27877.2"/>
    <property type="molecule type" value="Genomic_DNA"/>
</dbReference>
<dbReference type="SFLD" id="SFLDG01129">
    <property type="entry name" value="C1.5:_HAD__Beta-PGM__Phosphata"/>
    <property type="match status" value="1"/>
</dbReference>
<dbReference type="GO" id="GO:0006281">
    <property type="term" value="P:DNA repair"/>
    <property type="evidence" value="ECO:0007669"/>
    <property type="project" value="TreeGrafter"/>
</dbReference>
<dbReference type="Proteomes" id="UP000007468">
    <property type="component" value="Chromosome"/>
</dbReference>
<dbReference type="FunFam" id="3.40.50.1000:FF:000022">
    <property type="entry name" value="Phosphoglycolate phosphatase"/>
    <property type="match status" value="1"/>
</dbReference>
<dbReference type="AlphaFoldDB" id="D6GSP2"/>
<dbReference type="PRINTS" id="PR00413">
    <property type="entry name" value="HADHALOGNASE"/>
</dbReference>
<sequence>MENIEKQRKEGTEMKKAYIFDLDGTLVDSIPTISHFANQALIQYGCKPVEEDLYKLFLGEGSVKLVHRLLDSQGKDIEENFEKVHTMYNKTYDEDYLYLCKPYEGITELIDELKRRKYIIAVLSNKPHSTTVKIIEALFGKGTFTKIYGQREGIPLKPDAQALHSILDELELSKEECVYIGDTKTDMLTGKNANVFTVGVLWGFRDRDELEQYQADVIISSPEELLTIE</sequence>
<dbReference type="STRING" id="546269.HMPREF0389_01129"/>
<gene>
    <name evidence="1" type="ordered locus">HMPREF0389_01129</name>
</gene>
<organism evidence="1 2">
    <name type="scientific">Filifactor alocis (strain ATCC 35896 / CCUG 47790 / D40 B5)</name>
    <name type="common">Fusobacterium alocis</name>
    <dbReference type="NCBI Taxonomy" id="546269"/>
    <lineage>
        <taxon>Bacteria</taxon>
        <taxon>Bacillati</taxon>
        <taxon>Bacillota</taxon>
        <taxon>Clostridia</taxon>
        <taxon>Peptostreptococcales</taxon>
        <taxon>Filifactoraceae</taxon>
        <taxon>Filifactor</taxon>
    </lineage>
</organism>
<dbReference type="GO" id="GO:0008967">
    <property type="term" value="F:phosphoglycolate phosphatase activity"/>
    <property type="evidence" value="ECO:0007669"/>
    <property type="project" value="TreeGrafter"/>
</dbReference>
<dbReference type="SFLD" id="SFLDS00003">
    <property type="entry name" value="Haloacid_Dehalogenase"/>
    <property type="match status" value="1"/>
</dbReference>
<evidence type="ECO:0000313" key="1">
    <source>
        <dbReference type="EMBL" id="EFE27877.2"/>
    </source>
</evidence>
<evidence type="ECO:0000313" key="2">
    <source>
        <dbReference type="Proteomes" id="UP000007468"/>
    </source>
</evidence>
<dbReference type="PANTHER" id="PTHR43434:SF1">
    <property type="entry name" value="PHOSPHOGLYCOLATE PHOSPHATASE"/>
    <property type="match status" value="1"/>
</dbReference>
<keyword evidence="2" id="KW-1185">Reference proteome</keyword>
<dbReference type="InterPro" id="IPR036412">
    <property type="entry name" value="HAD-like_sf"/>
</dbReference>
<dbReference type="InterPro" id="IPR006439">
    <property type="entry name" value="HAD-SF_hydro_IA"/>
</dbReference>
<dbReference type="SUPFAM" id="SSF56784">
    <property type="entry name" value="HAD-like"/>
    <property type="match status" value="1"/>
</dbReference>
<dbReference type="InterPro" id="IPR023198">
    <property type="entry name" value="PGP-like_dom2"/>
</dbReference>
<dbReference type="SFLD" id="SFLDG01135">
    <property type="entry name" value="C1.5.6:_HAD__Beta-PGM__Phospha"/>
    <property type="match status" value="1"/>
</dbReference>